<evidence type="ECO:0000256" key="7">
    <source>
        <dbReference type="SAM" id="Phobius"/>
    </source>
</evidence>
<dbReference type="InterPro" id="IPR036259">
    <property type="entry name" value="MFS_trans_sf"/>
</dbReference>
<keyword evidence="2" id="KW-0813">Transport</keyword>
<evidence type="ECO:0000256" key="1">
    <source>
        <dbReference type="ARBA" id="ARBA00004141"/>
    </source>
</evidence>
<accession>A0AAN6MCG7</accession>
<dbReference type="PANTHER" id="PTHR23504">
    <property type="entry name" value="MAJOR FACILITATOR SUPERFAMILY DOMAIN-CONTAINING PROTEIN 10"/>
    <property type="match status" value="1"/>
</dbReference>
<name>A0AAN6MCG7_9PEZI</name>
<feature type="transmembrane region" description="Helical" evidence="7">
    <location>
        <begin position="134"/>
        <end position="155"/>
    </location>
</feature>
<organism evidence="8 9">
    <name type="scientific">Staphylotrichum tortipilum</name>
    <dbReference type="NCBI Taxonomy" id="2831512"/>
    <lineage>
        <taxon>Eukaryota</taxon>
        <taxon>Fungi</taxon>
        <taxon>Dikarya</taxon>
        <taxon>Ascomycota</taxon>
        <taxon>Pezizomycotina</taxon>
        <taxon>Sordariomycetes</taxon>
        <taxon>Sordariomycetidae</taxon>
        <taxon>Sordariales</taxon>
        <taxon>Chaetomiaceae</taxon>
        <taxon>Staphylotrichum</taxon>
    </lineage>
</organism>
<keyword evidence="3 7" id="KW-0812">Transmembrane</keyword>
<dbReference type="PANTHER" id="PTHR23504:SF15">
    <property type="entry name" value="MAJOR FACILITATOR SUPERFAMILY (MFS) PROFILE DOMAIN-CONTAINING PROTEIN"/>
    <property type="match status" value="1"/>
</dbReference>
<keyword evidence="4 7" id="KW-1133">Transmembrane helix</keyword>
<feature type="transmembrane region" description="Helical" evidence="7">
    <location>
        <begin position="320"/>
        <end position="340"/>
    </location>
</feature>
<dbReference type="GO" id="GO:0016020">
    <property type="term" value="C:membrane"/>
    <property type="evidence" value="ECO:0007669"/>
    <property type="project" value="UniProtKB-SubCell"/>
</dbReference>
<evidence type="ECO:0000256" key="6">
    <source>
        <dbReference type="SAM" id="MobiDB-lite"/>
    </source>
</evidence>
<dbReference type="AlphaFoldDB" id="A0AAN6MCG7"/>
<reference evidence="8" key="2">
    <citation type="submission" date="2023-05" db="EMBL/GenBank/DDBJ databases">
        <authorList>
            <consortium name="Lawrence Berkeley National Laboratory"/>
            <person name="Steindorff A."/>
            <person name="Hensen N."/>
            <person name="Bonometti L."/>
            <person name="Westerberg I."/>
            <person name="Brannstrom I.O."/>
            <person name="Guillou S."/>
            <person name="Cros-Aarteil S."/>
            <person name="Calhoun S."/>
            <person name="Haridas S."/>
            <person name="Kuo A."/>
            <person name="Mondo S."/>
            <person name="Pangilinan J."/>
            <person name="Riley R."/>
            <person name="Labutti K."/>
            <person name="Andreopoulos B."/>
            <person name="Lipzen A."/>
            <person name="Chen C."/>
            <person name="Yanf M."/>
            <person name="Daum C."/>
            <person name="Ng V."/>
            <person name="Clum A."/>
            <person name="Ohm R."/>
            <person name="Martin F."/>
            <person name="Silar P."/>
            <person name="Natvig D."/>
            <person name="Lalanne C."/>
            <person name="Gautier V."/>
            <person name="Ament-Velasquez S.L."/>
            <person name="Kruys A."/>
            <person name="Hutchinson M.I."/>
            <person name="Powell A.J."/>
            <person name="Barry K."/>
            <person name="Miller A.N."/>
            <person name="Grigoriev I.V."/>
            <person name="Debuchy R."/>
            <person name="Gladieux P."/>
            <person name="Thoren M.H."/>
            <person name="Johannesson H."/>
        </authorList>
    </citation>
    <scope>NUCLEOTIDE SEQUENCE</scope>
    <source>
        <strain evidence="8">CBS 103.79</strain>
    </source>
</reference>
<sequence>MSSSISDIRLQIYILESSPTVGDRIGWKPTLLIGIACGGFTAVGFGTARSVGAAVGLRALGGMLNPNVGMVQTCAGETARGSSEVWTKAFSIVNFIRSLGNLLGLVLGGLLADPVTVYPSLFTSNSIWASYPCLLPNLAVGSLQLLTFLLTLFFLRKTHPHHSGRPDPGLSVIKALRTYFARNPTTPGSYAPLPVSANDDAPADSYPLTDLDAASPTTDTSPEPPKPSPSPTRVFIPQVVLQILALCFTAFHKVSSDAPTSTFLALGGDSPSVSPSPGFLHITKGFALTPGTISLILLTEGIFRAAIQPTLIPRFIAHQGGVLPAFRLVLAVYPLAYLFTPFLPALSPAGLGLGFMVLDLWAKVALSGVGYICSAVLHWPGSTGRQRRLVGPLVSGKLFDVGMKVGYLQIPFWTLGAVALGSAVEAVWLVDGQPQGAGSG</sequence>
<evidence type="ECO:0000256" key="2">
    <source>
        <dbReference type="ARBA" id="ARBA00022448"/>
    </source>
</evidence>
<dbReference type="Gene3D" id="1.20.1250.20">
    <property type="entry name" value="MFS general substrate transporter like domains"/>
    <property type="match status" value="1"/>
</dbReference>
<keyword evidence="9" id="KW-1185">Reference proteome</keyword>
<feature type="transmembrane region" description="Helical" evidence="7">
    <location>
        <begin position="102"/>
        <end position="122"/>
    </location>
</feature>
<evidence type="ECO:0000256" key="5">
    <source>
        <dbReference type="ARBA" id="ARBA00023136"/>
    </source>
</evidence>
<evidence type="ECO:0000313" key="8">
    <source>
        <dbReference type="EMBL" id="KAK3898240.1"/>
    </source>
</evidence>
<gene>
    <name evidence="8" type="ORF">C8A05DRAFT_47379</name>
</gene>
<evidence type="ECO:0000313" key="9">
    <source>
        <dbReference type="Proteomes" id="UP001303889"/>
    </source>
</evidence>
<reference evidence="8" key="1">
    <citation type="journal article" date="2023" name="Mol. Phylogenet. Evol.">
        <title>Genome-scale phylogeny and comparative genomics of the fungal order Sordariales.</title>
        <authorList>
            <person name="Hensen N."/>
            <person name="Bonometti L."/>
            <person name="Westerberg I."/>
            <person name="Brannstrom I.O."/>
            <person name="Guillou S."/>
            <person name="Cros-Aarteil S."/>
            <person name="Calhoun S."/>
            <person name="Haridas S."/>
            <person name="Kuo A."/>
            <person name="Mondo S."/>
            <person name="Pangilinan J."/>
            <person name="Riley R."/>
            <person name="LaButti K."/>
            <person name="Andreopoulos B."/>
            <person name="Lipzen A."/>
            <person name="Chen C."/>
            <person name="Yan M."/>
            <person name="Daum C."/>
            <person name="Ng V."/>
            <person name="Clum A."/>
            <person name="Steindorff A."/>
            <person name="Ohm R.A."/>
            <person name="Martin F."/>
            <person name="Silar P."/>
            <person name="Natvig D.O."/>
            <person name="Lalanne C."/>
            <person name="Gautier V."/>
            <person name="Ament-Velasquez S.L."/>
            <person name="Kruys A."/>
            <person name="Hutchinson M.I."/>
            <person name="Powell A.J."/>
            <person name="Barry K."/>
            <person name="Miller A.N."/>
            <person name="Grigoriev I.V."/>
            <person name="Debuchy R."/>
            <person name="Gladieux P."/>
            <person name="Hiltunen Thoren M."/>
            <person name="Johannesson H."/>
        </authorList>
    </citation>
    <scope>NUCLEOTIDE SEQUENCE</scope>
    <source>
        <strain evidence="8">CBS 103.79</strain>
    </source>
</reference>
<feature type="region of interest" description="Disordered" evidence="6">
    <location>
        <begin position="206"/>
        <end position="231"/>
    </location>
</feature>
<dbReference type="EMBL" id="MU855973">
    <property type="protein sequence ID" value="KAK3898240.1"/>
    <property type="molecule type" value="Genomic_DNA"/>
</dbReference>
<protein>
    <submittedName>
        <fullName evidence="8">Protein zinc induced facilitator-LIKE 1</fullName>
    </submittedName>
</protein>
<keyword evidence="5 7" id="KW-0472">Membrane</keyword>
<evidence type="ECO:0000256" key="3">
    <source>
        <dbReference type="ARBA" id="ARBA00022692"/>
    </source>
</evidence>
<evidence type="ECO:0000256" key="4">
    <source>
        <dbReference type="ARBA" id="ARBA00022989"/>
    </source>
</evidence>
<dbReference type="Proteomes" id="UP001303889">
    <property type="component" value="Unassembled WGS sequence"/>
</dbReference>
<feature type="transmembrane region" description="Helical" evidence="7">
    <location>
        <begin position="360"/>
        <end position="379"/>
    </location>
</feature>
<comment type="caution">
    <text evidence="8">The sequence shown here is derived from an EMBL/GenBank/DDBJ whole genome shotgun (WGS) entry which is preliminary data.</text>
</comment>
<comment type="subcellular location">
    <subcellularLocation>
        <location evidence="1">Membrane</location>
        <topology evidence="1">Multi-pass membrane protein</topology>
    </subcellularLocation>
</comment>
<proteinExistence type="predicted"/>
<dbReference type="SUPFAM" id="SSF103473">
    <property type="entry name" value="MFS general substrate transporter"/>
    <property type="match status" value="1"/>
</dbReference>